<evidence type="ECO:0000313" key="3">
    <source>
        <dbReference type="Proteomes" id="UP000052013"/>
    </source>
</evidence>
<dbReference type="InterPro" id="IPR013783">
    <property type="entry name" value="Ig-like_fold"/>
</dbReference>
<evidence type="ECO:0000313" key="2">
    <source>
        <dbReference type="EMBL" id="KRL68621.1"/>
    </source>
</evidence>
<sequence length="326" mass="37318">MKIVRWIMIEMMVLMVGISIATIKEEIHPQSVYASIKKLGGHRIDKPRLRFKYSTINENTRFDPYKGMIYYYTKPDKVKFSVKDYVNTEKPGRYVVVYHVKDKAGYNFTITHYIRVRKIFVRNIYNPNAITSSSNSIYHTSPIGTSFKLVPEFNVKNVSYKGIKWSSSDSNVASVSSDGKVVPKRDGVTLIIVTFNRQSFSTPVLVSEGELSKLSNSDNVWSRVNYDKDLIIKYYETGTLKQLLNQIWITNGSKFAYAKNIFANYAQQNKTGLDYNNGEHLIDAKYNDSNLDGISKSFFKSGDQIVLQTQDELGKGHTYIGSYRTN</sequence>
<proteinExistence type="predicted"/>
<gene>
    <name evidence="2" type="ORF">FC85_GL002439</name>
</gene>
<dbReference type="PATRIC" id="fig|1423739.3.peg.2536"/>
<dbReference type="InterPro" id="IPR008964">
    <property type="entry name" value="Invasin/intimin_cell_adhesion"/>
</dbReference>
<reference evidence="2 3" key="1">
    <citation type="journal article" date="2015" name="Genome Announc.">
        <title>Expanding the biotechnology potential of lactobacilli through comparative genomics of 213 strains and associated genera.</title>
        <authorList>
            <person name="Sun Z."/>
            <person name="Harris H.M."/>
            <person name="McCann A."/>
            <person name="Guo C."/>
            <person name="Argimon S."/>
            <person name="Zhang W."/>
            <person name="Yang X."/>
            <person name="Jeffery I.B."/>
            <person name="Cooney J.C."/>
            <person name="Kagawa T.F."/>
            <person name="Liu W."/>
            <person name="Song Y."/>
            <person name="Salvetti E."/>
            <person name="Wrobel A."/>
            <person name="Rasinkangas P."/>
            <person name="Parkhill J."/>
            <person name="Rea M.C."/>
            <person name="O'Sullivan O."/>
            <person name="Ritari J."/>
            <person name="Douillard F.P."/>
            <person name="Paul Ross R."/>
            <person name="Yang R."/>
            <person name="Briner A.E."/>
            <person name="Felis G.E."/>
            <person name="de Vos W.M."/>
            <person name="Barrangou R."/>
            <person name="Klaenhammer T.R."/>
            <person name="Caufield P.W."/>
            <person name="Cui Y."/>
            <person name="Zhang H."/>
            <person name="O'Toole P.W."/>
        </authorList>
    </citation>
    <scope>NUCLEOTIDE SEQUENCE [LARGE SCALE GENOMIC DNA]</scope>
    <source>
        <strain evidence="2 3">DSM 14421</strain>
    </source>
</reference>
<dbReference type="Gene3D" id="2.60.40.1080">
    <property type="match status" value="1"/>
</dbReference>
<comment type="caution">
    <text evidence="2">The sequence shown here is derived from an EMBL/GenBank/DDBJ whole genome shotgun (WGS) entry which is preliminary data.</text>
</comment>
<protein>
    <submittedName>
        <fullName evidence="2">Bacterial group 2 Ig-like protein</fullName>
    </submittedName>
</protein>
<dbReference type="EMBL" id="AZEY01000023">
    <property type="protein sequence ID" value="KRL68621.1"/>
    <property type="molecule type" value="Genomic_DNA"/>
</dbReference>
<name>A0A0R1SGT9_9LACO</name>
<organism evidence="2 3">
    <name type="scientific">Lentilactobacillus diolivorans DSM 14421</name>
    <dbReference type="NCBI Taxonomy" id="1423739"/>
    <lineage>
        <taxon>Bacteria</taxon>
        <taxon>Bacillati</taxon>
        <taxon>Bacillota</taxon>
        <taxon>Bacilli</taxon>
        <taxon>Lactobacillales</taxon>
        <taxon>Lactobacillaceae</taxon>
        <taxon>Lentilactobacillus</taxon>
    </lineage>
</organism>
<dbReference type="Gene3D" id="2.60.40.10">
    <property type="entry name" value="Immunoglobulins"/>
    <property type="match status" value="1"/>
</dbReference>
<dbReference type="Proteomes" id="UP000052013">
    <property type="component" value="Unassembled WGS sequence"/>
</dbReference>
<evidence type="ECO:0000259" key="1">
    <source>
        <dbReference type="Pfam" id="PF02368"/>
    </source>
</evidence>
<dbReference type="AlphaFoldDB" id="A0A0R1SGT9"/>
<accession>A0A0R1SGT9</accession>
<dbReference type="Pfam" id="PF02368">
    <property type="entry name" value="Big_2"/>
    <property type="match status" value="1"/>
</dbReference>
<dbReference type="RefSeq" id="WP_057864054.1">
    <property type="nucleotide sequence ID" value="NZ_AZEY01000023.1"/>
</dbReference>
<dbReference type="SUPFAM" id="SSF49373">
    <property type="entry name" value="Invasin/intimin cell-adhesion fragments"/>
    <property type="match status" value="1"/>
</dbReference>
<feature type="domain" description="BIG2" evidence="1">
    <location>
        <begin position="143"/>
        <end position="204"/>
    </location>
</feature>
<dbReference type="InterPro" id="IPR003343">
    <property type="entry name" value="Big_2"/>
</dbReference>